<evidence type="ECO:0000313" key="15">
    <source>
        <dbReference type="EMBL" id="EFX73033.1"/>
    </source>
</evidence>
<evidence type="ECO:0000256" key="3">
    <source>
        <dbReference type="ARBA" id="ARBA00008919"/>
    </source>
</evidence>
<dbReference type="OMA" id="NNEAACN"/>
<dbReference type="KEGG" id="dpx:DAPPUDRAFT_253741"/>
<dbReference type="GO" id="GO:0046920">
    <property type="term" value="F:alpha-(1-&gt;3)-fucosyltransferase activity"/>
    <property type="evidence" value="ECO:0000318"/>
    <property type="project" value="GO_Central"/>
</dbReference>
<evidence type="ECO:0000259" key="14">
    <source>
        <dbReference type="Pfam" id="PF17039"/>
    </source>
</evidence>
<dbReference type="eggNOG" id="KOG2619">
    <property type="taxonomic scope" value="Eukaryota"/>
</dbReference>
<dbReference type="Pfam" id="PF00852">
    <property type="entry name" value="Glyco_transf_10"/>
    <property type="match status" value="1"/>
</dbReference>
<evidence type="ECO:0000313" key="16">
    <source>
        <dbReference type="Proteomes" id="UP000000305"/>
    </source>
</evidence>
<dbReference type="InterPro" id="IPR055270">
    <property type="entry name" value="Glyco_tran_10_C"/>
</dbReference>
<keyword evidence="16" id="KW-1185">Reference proteome</keyword>
<evidence type="ECO:0000256" key="4">
    <source>
        <dbReference type="ARBA" id="ARBA00022676"/>
    </source>
</evidence>
<keyword evidence="11" id="KW-0325">Glycoprotein</keyword>
<keyword evidence="8" id="KW-1133">Transmembrane helix</keyword>
<feature type="domain" description="Fucosyltransferase C-terminal" evidence="13">
    <location>
        <begin position="258"/>
        <end position="429"/>
    </location>
</feature>
<accession>E9H5S9</accession>
<dbReference type="PhylomeDB" id="E9H5S9"/>
<evidence type="ECO:0000256" key="1">
    <source>
        <dbReference type="ARBA" id="ARBA00004447"/>
    </source>
</evidence>
<dbReference type="UniPathway" id="UPA00378"/>
<feature type="domain" description="Fucosyltransferase N-terminal" evidence="14">
    <location>
        <begin position="104"/>
        <end position="215"/>
    </location>
</feature>
<dbReference type="HOGENOM" id="CLU_032075_3_2_1"/>
<dbReference type="OrthoDB" id="427096at2759"/>
<comment type="pathway">
    <text evidence="2">Protein modification; protein glycosylation.</text>
</comment>
<dbReference type="InterPro" id="IPR038577">
    <property type="entry name" value="GT10-like_C_sf"/>
</dbReference>
<evidence type="ECO:0000256" key="6">
    <source>
        <dbReference type="ARBA" id="ARBA00022692"/>
    </source>
</evidence>
<dbReference type="AlphaFoldDB" id="E9H5S9"/>
<evidence type="ECO:0000259" key="13">
    <source>
        <dbReference type="Pfam" id="PF00852"/>
    </source>
</evidence>
<reference evidence="15 16" key="1">
    <citation type="journal article" date="2011" name="Science">
        <title>The ecoresponsive genome of Daphnia pulex.</title>
        <authorList>
            <person name="Colbourne J.K."/>
            <person name="Pfrender M.E."/>
            <person name="Gilbert D."/>
            <person name="Thomas W.K."/>
            <person name="Tucker A."/>
            <person name="Oakley T.H."/>
            <person name="Tokishita S."/>
            <person name="Aerts A."/>
            <person name="Arnold G.J."/>
            <person name="Basu M.K."/>
            <person name="Bauer D.J."/>
            <person name="Caceres C.E."/>
            <person name="Carmel L."/>
            <person name="Casola C."/>
            <person name="Choi J.H."/>
            <person name="Detter J.C."/>
            <person name="Dong Q."/>
            <person name="Dusheyko S."/>
            <person name="Eads B.D."/>
            <person name="Frohlich T."/>
            <person name="Geiler-Samerotte K.A."/>
            <person name="Gerlach D."/>
            <person name="Hatcher P."/>
            <person name="Jogdeo S."/>
            <person name="Krijgsveld J."/>
            <person name="Kriventseva E.V."/>
            <person name="Kultz D."/>
            <person name="Laforsch C."/>
            <person name="Lindquist E."/>
            <person name="Lopez J."/>
            <person name="Manak J.R."/>
            <person name="Muller J."/>
            <person name="Pangilinan J."/>
            <person name="Patwardhan R.P."/>
            <person name="Pitluck S."/>
            <person name="Pritham E.J."/>
            <person name="Rechtsteiner A."/>
            <person name="Rho M."/>
            <person name="Rogozin I.B."/>
            <person name="Sakarya O."/>
            <person name="Salamov A."/>
            <person name="Schaack S."/>
            <person name="Shapiro H."/>
            <person name="Shiga Y."/>
            <person name="Skalitzky C."/>
            <person name="Smith Z."/>
            <person name="Souvorov A."/>
            <person name="Sung W."/>
            <person name="Tang Z."/>
            <person name="Tsuchiya D."/>
            <person name="Tu H."/>
            <person name="Vos H."/>
            <person name="Wang M."/>
            <person name="Wolf Y.I."/>
            <person name="Yamagata H."/>
            <person name="Yamada T."/>
            <person name="Ye Y."/>
            <person name="Shaw J.R."/>
            <person name="Andrews J."/>
            <person name="Crease T.J."/>
            <person name="Tang H."/>
            <person name="Lucas S.M."/>
            <person name="Robertson H.M."/>
            <person name="Bork P."/>
            <person name="Koonin E.V."/>
            <person name="Zdobnov E.M."/>
            <person name="Grigoriev I.V."/>
            <person name="Lynch M."/>
            <person name="Boore J.L."/>
        </authorList>
    </citation>
    <scope>NUCLEOTIDE SEQUENCE [LARGE SCALE GENOMIC DNA]</scope>
</reference>
<proteinExistence type="inferred from homology"/>
<dbReference type="SUPFAM" id="SSF53756">
    <property type="entry name" value="UDP-Glycosyltransferase/glycogen phosphorylase"/>
    <property type="match status" value="1"/>
</dbReference>
<dbReference type="EC" id="2.4.1.-" evidence="12"/>
<dbReference type="PANTHER" id="PTHR48438">
    <property type="entry name" value="ALPHA-(1,3)-FUCOSYLTRANSFERASE C-RELATED"/>
    <property type="match status" value="1"/>
</dbReference>
<dbReference type="EMBL" id="GL732594">
    <property type="protein sequence ID" value="EFX73033.1"/>
    <property type="molecule type" value="Genomic_DNA"/>
</dbReference>
<dbReference type="InterPro" id="IPR001503">
    <property type="entry name" value="Glyco_trans_10"/>
</dbReference>
<evidence type="ECO:0000256" key="9">
    <source>
        <dbReference type="ARBA" id="ARBA00023034"/>
    </source>
</evidence>
<evidence type="ECO:0000256" key="2">
    <source>
        <dbReference type="ARBA" id="ARBA00004922"/>
    </source>
</evidence>
<keyword evidence="9 12" id="KW-0333">Golgi apparatus</keyword>
<dbReference type="InterPro" id="IPR031481">
    <property type="entry name" value="Glyco_tran_10_N"/>
</dbReference>
<evidence type="ECO:0000256" key="11">
    <source>
        <dbReference type="ARBA" id="ARBA00023180"/>
    </source>
</evidence>
<dbReference type="GO" id="GO:0032580">
    <property type="term" value="C:Golgi cisterna membrane"/>
    <property type="evidence" value="ECO:0007669"/>
    <property type="project" value="UniProtKB-SubCell"/>
</dbReference>
<organism evidence="15 16">
    <name type="scientific">Daphnia pulex</name>
    <name type="common">Water flea</name>
    <dbReference type="NCBI Taxonomy" id="6669"/>
    <lineage>
        <taxon>Eukaryota</taxon>
        <taxon>Metazoa</taxon>
        <taxon>Ecdysozoa</taxon>
        <taxon>Arthropoda</taxon>
        <taxon>Crustacea</taxon>
        <taxon>Branchiopoda</taxon>
        <taxon>Diplostraca</taxon>
        <taxon>Cladocera</taxon>
        <taxon>Anomopoda</taxon>
        <taxon>Daphniidae</taxon>
        <taxon>Daphnia</taxon>
    </lineage>
</organism>
<comment type="subcellular location">
    <subcellularLocation>
        <location evidence="1 12">Golgi apparatus</location>
        <location evidence="1 12">Golgi stack membrane</location>
        <topology evidence="1 12">Single-pass type II membrane protein</topology>
    </subcellularLocation>
</comment>
<dbReference type="Pfam" id="PF17039">
    <property type="entry name" value="Glyco_tran_10_N"/>
    <property type="match status" value="1"/>
</dbReference>
<evidence type="ECO:0000256" key="5">
    <source>
        <dbReference type="ARBA" id="ARBA00022679"/>
    </source>
</evidence>
<evidence type="ECO:0000256" key="8">
    <source>
        <dbReference type="ARBA" id="ARBA00022989"/>
    </source>
</evidence>
<comment type="similarity">
    <text evidence="3 12">Belongs to the glycosyltransferase 10 family.</text>
</comment>
<dbReference type="InParanoid" id="E9H5S9"/>
<keyword evidence="6 12" id="KW-0812">Transmembrane</keyword>
<dbReference type="PANTHER" id="PTHR48438:SF1">
    <property type="entry name" value="ALPHA-(1,3)-FUCOSYLTRANSFERASE C-RELATED"/>
    <property type="match status" value="1"/>
</dbReference>
<keyword evidence="10" id="KW-0472">Membrane</keyword>
<sequence length="441" mass="50903">MCSPKGIWVVTTDGRAGNSIQVESINAIPDAAFSTKMKWSESSFQLVAALWRRKHKVLVLLFCFVFVIGVRQLDFNQEDKVIETEEKLMPFNDIEEEEAGPSALKTILYWNSFFAFKDFNFGFGQQPFLDAKCPTATCFLTNDRTLFNQSDVVIFSVQQMNLTDLPPYRFAHQRFVFYEMESPATTDPLPLLYNRTRYGFFNWTMTYRLDSDIVNRDAYGLVVPIPNSTASSVYPKSRPAGSAPTPHRRNYAPVNIFGKKKLAAWFVSNCVTSGRREDYVKELIQYIPVDIYGKCGNLSCADQTRGREMVRDHYKFYIGFENSLCTDYVTEKLMVGLLYDAVPIVKGGVDYTEFAPPHSFIDVNDFTSPKQLADYLLLLDKADSLYARYFDWRRDFTVELYQKRGWCRLCQLANDDRLPPRVYDDILKWWVDDPVNCNLPS</sequence>
<keyword evidence="7" id="KW-0735">Signal-anchor</keyword>
<evidence type="ECO:0000256" key="7">
    <source>
        <dbReference type="ARBA" id="ARBA00022968"/>
    </source>
</evidence>
<dbReference type="FunFam" id="3.40.50.11660:FF:000004">
    <property type="entry name" value="Glycoprotein 3-alpha-L-fucosyltransferase A"/>
    <property type="match status" value="1"/>
</dbReference>
<keyword evidence="4 12" id="KW-0328">Glycosyltransferase</keyword>
<name>E9H5S9_DAPPU</name>
<protein>
    <recommendedName>
        <fullName evidence="12">Fucosyltransferase</fullName>
        <ecNumber evidence="12">2.4.1.-</ecNumber>
    </recommendedName>
</protein>
<dbReference type="Proteomes" id="UP000000305">
    <property type="component" value="Unassembled WGS sequence"/>
</dbReference>
<evidence type="ECO:0000256" key="12">
    <source>
        <dbReference type="RuleBase" id="RU003832"/>
    </source>
</evidence>
<gene>
    <name evidence="15" type="ORF">DAPPUDRAFT_253741</name>
</gene>
<dbReference type="Gene3D" id="3.40.50.11660">
    <property type="entry name" value="Glycosyl transferase family 10, C-terminal domain"/>
    <property type="match status" value="1"/>
</dbReference>
<keyword evidence="5 12" id="KW-0808">Transferase</keyword>
<dbReference type="STRING" id="6669.E9H5S9"/>
<evidence type="ECO:0000256" key="10">
    <source>
        <dbReference type="ARBA" id="ARBA00023136"/>
    </source>
</evidence>